<dbReference type="RefSeq" id="WP_010013644.1">
    <property type="nucleotide sequence ID" value="NZ_AEOS01000185.1"/>
</dbReference>
<feature type="domain" description="ABC transmembrane type-1" evidence="11">
    <location>
        <begin position="16"/>
        <end position="297"/>
    </location>
</feature>
<dbReference type="InterPro" id="IPR039421">
    <property type="entry name" value="Type_1_exporter"/>
</dbReference>
<dbReference type="PROSITE" id="PS00211">
    <property type="entry name" value="ABC_TRANSPORTER_1"/>
    <property type="match status" value="1"/>
</dbReference>
<comment type="subcellular location">
    <subcellularLocation>
        <location evidence="1">Cell membrane</location>
        <topology evidence="1">Multi-pass membrane protein</topology>
    </subcellularLocation>
</comment>
<evidence type="ECO:0000256" key="3">
    <source>
        <dbReference type="ARBA" id="ARBA00022475"/>
    </source>
</evidence>
<dbReference type="Proteomes" id="UP000223559">
    <property type="component" value="Chromosome"/>
</dbReference>
<dbReference type="InterPro" id="IPR003593">
    <property type="entry name" value="AAA+_ATPase"/>
</dbReference>
<dbReference type="InterPro" id="IPR003439">
    <property type="entry name" value="ABC_transporter-like_ATP-bd"/>
</dbReference>
<evidence type="ECO:0000256" key="4">
    <source>
        <dbReference type="ARBA" id="ARBA00022692"/>
    </source>
</evidence>
<feature type="transmembrane region" description="Helical" evidence="9">
    <location>
        <begin position="129"/>
        <end position="148"/>
    </location>
</feature>
<dbReference type="EMBL" id="CP017697">
    <property type="protein sequence ID" value="ATO43484.1"/>
    <property type="molecule type" value="Genomic_DNA"/>
</dbReference>
<evidence type="ECO:0000259" key="11">
    <source>
        <dbReference type="PROSITE" id="PS50929"/>
    </source>
</evidence>
<dbReference type="Gene3D" id="1.20.1560.10">
    <property type="entry name" value="ABC transporter type 1, transmembrane domain"/>
    <property type="match status" value="1"/>
</dbReference>
<keyword evidence="4 9" id="KW-0812">Transmembrane</keyword>
<dbReference type="FunFam" id="3.40.50.300:FF:000854">
    <property type="entry name" value="Multidrug ABC transporter ATP-binding protein"/>
    <property type="match status" value="1"/>
</dbReference>
<keyword evidence="13" id="KW-1185">Reference proteome</keyword>
<keyword evidence="3" id="KW-1003">Cell membrane</keyword>
<organism evidence="12 13">
    <name type="scientific">Loigolactobacillus coryniformis subsp. torquens DSM 20004 = KCTC 3535</name>
    <dbReference type="NCBI Taxonomy" id="1423822"/>
    <lineage>
        <taxon>Bacteria</taxon>
        <taxon>Bacillati</taxon>
        <taxon>Bacillota</taxon>
        <taxon>Bacilli</taxon>
        <taxon>Lactobacillales</taxon>
        <taxon>Lactobacillaceae</taxon>
        <taxon>Loigolactobacillus</taxon>
    </lineage>
</organism>
<dbReference type="OrthoDB" id="9770415at2"/>
<proteinExistence type="predicted"/>
<evidence type="ECO:0000256" key="7">
    <source>
        <dbReference type="ARBA" id="ARBA00022989"/>
    </source>
</evidence>
<evidence type="ECO:0000256" key="6">
    <source>
        <dbReference type="ARBA" id="ARBA00022840"/>
    </source>
</evidence>
<evidence type="ECO:0000256" key="8">
    <source>
        <dbReference type="ARBA" id="ARBA00023136"/>
    </source>
</evidence>
<dbReference type="PROSITE" id="PS50929">
    <property type="entry name" value="ABC_TM1F"/>
    <property type="match status" value="1"/>
</dbReference>
<reference evidence="12 13" key="1">
    <citation type="submission" date="2016-10" db="EMBL/GenBank/DDBJ databases">
        <title>The whole genome sequencing and assembly of L. cotyniformis subsp. torquens DSM 20004 strain.</title>
        <authorList>
            <person name="Park M.-K."/>
            <person name="Lee Y.-J."/>
            <person name="Yi H."/>
            <person name="Bahn Y.-S."/>
            <person name="Kim J.F."/>
            <person name="Lee D.-W."/>
        </authorList>
    </citation>
    <scope>NUCLEOTIDE SEQUENCE [LARGE SCALE GENOMIC DNA]</scope>
    <source>
        <strain evidence="12 13">DSM 20004</strain>
    </source>
</reference>
<evidence type="ECO:0000256" key="2">
    <source>
        <dbReference type="ARBA" id="ARBA00022448"/>
    </source>
</evidence>
<dbReference type="PANTHER" id="PTHR43394:SF1">
    <property type="entry name" value="ATP-BINDING CASSETTE SUB-FAMILY B MEMBER 10, MITOCHONDRIAL"/>
    <property type="match status" value="1"/>
</dbReference>
<dbReference type="SUPFAM" id="SSF90123">
    <property type="entry name" value="ABC transporter transmembrane region"/>
    <property type="match status" value="1"/>
</dbReference>
<dbReference type="GO" id="GO:0005524">
    <property type="term" value="F:ATP binding"/>
    <property type="evidence" value="ECO:0007669"/>
    <property type="project" value="UniProtKB-KW"/>
</dbReference>
<keyword evidence="2" id="KW-0813">Transport</keyword>
<keyword evidence="8 9" id="KW-0472">Membrane</keyword>
<gene>
    <name evidence="12" type="ORF">LC20004_06005</name>
</gene>
<dbReference type="InterPro" id="IPR017871">
    <property type="entry name" value="ABC_transporter-like_CS"/>
</dbReference>
<evidence type="ECO:0000313" key="12">
    <source>
        <dbReference type="EMBL" id="ATO43484.1"/>
    </source>
</evidence>
<dbReference type="GO" id="GO:0015421">
    <property type="term" value="F:ABC-type oligopeptide transporter activity"/>
    <property type="evidence" value="ECO:0007669"/>
    <property type="project" value="TreeGrafter"/>
</dbReference>
<keyword evidence="7 9" id="KW-1133">Transmembrane helix</keyword>
<evidence type="ECO:0000256" key="5">
    <source>
        <dbReference type="ARBA" id="ARBA00022741"/>
    </source>
</evidence>
<dbReference type="KEGG" id="lcy:LC20004_06005"/>
<feature type="transmembrane region" description="Helical" evidence="9">
    <location>
        <begin position="154"/>
        <end position="177"/>
    </location>
</feature>
<sequence length="580" mass="64143">MLKIARGRMSIWAVTGAFLFMILQVISSLNLPSLTANIVNNGVAKGDINYIWRVGAEMVGFALLSVLAAVGNVFLAARTSQHLGQQLRSDIYRKVIGFSNDEFDQVETSSLITRTTNDVVQIQNVAMMALRMMIMAPIMLIGASVLAYNKNQRLTMIFLIVLPVLAIFIGLVMRFAVPLFRAMQSKTDRINLIFREGLTGVRVIRAFRRDKFEQTRFEAANQDYTHNAIKVFSIMALMFPIMTLMMSATNVGITWFGAKLIADFSMPVGNLIAFLTYAMQILMSFMMLSMVFVFIPRAQASALRIQEVLALDSTINDKPEPKALPADLDHSELNFQHVDYRYRGAENRALTDIDFSAKSGQTVAIIGGTGSGKTSLVSLLPRFYDVEAGSIRLNGTDIRDLTQHDLRQAISFVPQTAILFTGTVRENMQYGDPNATDEAIWHALKIARADDFIAADAGLDTHVEQGGGNFSGGQRQRLAIARALVKDAAVYVFDDSFSALDFKTDSQLRAELRADSRIQNRIVIIVAQRIATVADADLILVLDNGKLVGKGTHEALKAHNAVYQEIMASQLKEGEEAQHE</sequence>
<dbReference type="InterPro" id="IPR036640">
    <property type="entry name" value="ABC1_TM_sf"/>
</dbReference>
<dbReference type="PANTHER" id="PTHR43394">
    <property type="entry name" value="ATP-DEPENDENT PERMEASE MDL1, MITOCHONDRIAL"/>
    <property type="match status" value="1"/>
</dbReference>
<name>A0A2D1KMY1_9LACO</name>
<evidence type="ECO:0000259" key="10">
    <source>
        <dbReference type="PROSITE" id="PS50893"/>
    </source>
</evidence>
<keyword evidence="5" id="KW-0547">Nucleotide-binding</keyword>
<dbReference type="Pfam" id="PF00005">
    <property type="entry name" value="ABC_tran"/>
    <property type="match status" value="1"/>
</dbReference>
<keyword evidence="6 12" id="KW-0067">ATP-binding</keyword>
<dbReference type="Gene3D" id="3.40.50.300">
    <property type="entry name" value="P-loop containing nucleotide triphosphate hydrolases"/>
    <property type="match status" value="1"/>
</dbReference>
<accession>A0A2D1KMY1</accession>
<dbReference type="SMART" id="SM00382">
    <property type="entry name" value="AAA"/>
    <property type="match status" value="1"/>
</dbReference>
<dbReference type="GO" id="GO:0016887">
    <property type="term" value="F:ATP hydrolysis activity"/>
    <property type="evidence" value="ECO:0007669"/>
    <property type="project" value="InterPro"/>
</dbReference>
<dbReference type="AlphaFoldDB" id="A0A2D1KMY1"/>
<feature type="transmembrane region" description="Helical" evidence="9">
    <location>
        <begin position="51"/>
        <end position="75"/>
    </location>
</feature>
<dbReference type="SUPFAM" id="SSF52540">
    <property type="entry name" value="P-loop containing nucleoside triphosphate hydrolases"/>
    <property type="match status" value="1"/>
</dbReference>
<evidence type="ECO:0000256" key="9">
    <source>
        <dbReference type="SAM" id="Phobius"/>
    </source>
</evidence>
<feature type="transmembrane region" description="Helical" evidence="9">
    <location>
        <begin position="268"/>
        <end position="295"/>
    </location>
</feature>
<protein>
    <submittedName>
        <fullName evidence="12">Multidrug ABC transporter ATP-binding protein</fullName>
    </submittedName>
</protein>
<dbReference type="Pfam" id="PF00664">
    <property type="entry name" value="ABC_membrane"/>
    <property type="match status" value="1"/>
</dbReference>
<dbReference type="CDD" id="cd18548">
    <property type="entry name" value="ABC_6TM_Tm287_like"/>
    <property type="match status" value="1"/>
</dbReference>
<dbReference type="PROSITE" id="PS50893">
    <property type="entry name" value="ABC_TRANSPORTER_2"/>
    <property type="match status" value="1"/>
</dbReference>
<evidence type="ECO:0000313" key="13">
    <source>
        <dbReference type="Proteomes" id="UP000223559"/>
    </source>
</evidence>
<evidence type="ECO:0000256" key="1">
    <source>
        <dbReference type="ARBA" id="ARBA00004651"/>
    </source>
</evidence>
<dbReference type="GO" id="GO:0005886">
    <property type="term" value="C:plasma membrane"/>
    <property type="evidence" value="ECO:0007669"/>
    <property type="project" value="UniProtKB-SubCell"/>
</dbReference>
<dbReference type="InterPro" id="IPR011527">
    <property type="entry name" value="ABC1_TM_dom"/>
</dbReference>
<feature type="transmembrane region" description="Helical" evidence="9">
    <location>
        <begin position="12"/>
        <end position="31"/>
    </location>
</feature>
<feature type="transmembrane region" description="Helical" evidence="9">
    <location>
        <begin position="231"/>
        <end position="256"/>
    </location>
</feature>
<dbReference type="InterPro" id="IPR027417">
    <property type="entry name" value="P-loop_NTPase"/>
</dbReference>
<feature type="domain" description="ABC transporter" evidence="10">
    <location>
        <begin position="333"/>
        <end position="569"/>
    </location>
</feature>